<dbReference type="SUPFAM" id="SSF54593">
    <property type="entry name" value="Glyoxalase/Bleomycin resistance protein/Dihydroxybiphenyl dioxygenase"/>
    <property type="match status" value="1"/>
</dbReference>
<name>A0ABU3K9D7_9BACT</name>
<keyword evidence="3" id="KW-1185">Reference proteome</keyword>
<organism evidence="2 3">
    <name type="scientific">Candidatus Nitronereus thalassa</name>
    <dbReference type="NCBI Taxonomy" id="3020898"/>
    <lineage>
        <taxon>Bacteria</taxon>
        <taxon>Pseudomonadati</taxon>
        <taxon>Nitrospirota</taxon>
        <taxon>Nitrospiria</taxon>
        <taxon>Nitrospirales</taxon>
        <taxon>Nitrospiraceae</taxon>
        <taxon>Candidatus Nitronereus</taxon>
    </lineage>
</organism>
<feature type="domain" description="VOC" evidence="1">
    <location>
        <begin position="42"/>
        <end position="173"/>
    </location>
</feature>
<protein>
    <recommendedName>
        <fullName evidence="1">VOC domain-containing protein</fullName>
    </recommendedName>
</protein>
<dbReference type="Proteomes" id="UP001250932">
    <property type="component" value="Unassembled WGS sequence"/>
</dbReference>
<gene>
    <name evidence="2" type="ORF">PPG34_11510</name>
</gene>
<dbReference type="RefSeq" id="WP_313833457.1">
    <property type="nucleotide sequence ID" value="NZ_JAQOUE010000001.1"/>
</dbReference>
<accession>A0ABU3K9D7</accession>
<proteinExistence type="predicted"/>
<dbReference type="Gene3D" id="3.10.180.10">
    <property type="entry name" value="2,3-Dihydroxybiphenyl 1,2-Dioxygenase, domain 1"/>
    <property type="match status" value="1"/>
</dbReference>
<dbReference type="InterPro" id="IPR037523">
    <property type="entry name" value="VOC_core"/>
</dbReference>
<evidence type="ECO:0000313" key="2">
    <source>
        <dbReference type="EMBL" id="MDT7042982.1"/>
    </source>
</evidence>
<evidence type="ECO:0000259" key="1">
    <source>
        <dbReference type="PROSITE" id="PS51819"/>
    </source>
</evidence>
<comment type="caution">
    <text evidence="2">The sequence shown here is derived from an EMBL/GenBank/DDBJ whole genome shotgun (WGS) entry which is preliminary data.</text>
</comment>
<dbReference type="EMBL" id="JAQOUE010000001">
    <property type="protein sequence ID" value="MDT7042982.1"/>
    <property type="molecule type" value="Genomic_DNA"/>
</dbReference>
<sequence length="198" mass="22303">MGNFKELEIRIDSYVQEYVSRNRAAQIAKTILDTAGIGMKPILDHITIRTNNIDERAQEFLPLGYVYSETLEYSDWHAKVYRTPGFPSLFVDQAYDDKRGATSVIPRWVNQFGDHTLHHIAILVEDIEAAMSQLHHKGINFSGSILGEKGDVIRQIFSVPEQVEGAPFSVLELIERHAGYQGFSPPQADALMQSTVNN</sequence>
<dbReference type="InterPro" id="IPR029068">
    <property type="entry name" value="Glyas_Bleomycin-R_OHBP_Dase"/>
</dbReference>
<evidence type="ECO:0000313" key="3">
    <source>
        <dbReference type="Proteomes" id="UP001250932"/>
    </source>
</evidence>
<dbReference type="PROSITE" id="PS51819">
    <property type="entry name" value="VOC"/>
    <property type="match status" value="1"/>
</dbReference>
<reference evidence="2 3" key="1">
    <citation type="journal article" date="2023" name="ISME J.">
        <title>Cultivation and genomic characterization of novel and ubiquitous marine nitrite-oxidizing bacteria from the Nitrospirales.</title>
        <authorList>
            <person name="Mueller A.J."/>
            <person name="Daebeler A."/>
            <person name="Herbold C.W."/>
            <person name="Kirkegaard R.H."/>
            <person name="Daims H."/>
        </authorList>
    </citation>
    <scope>NUCLEOTIDE SEQUENCE [LARGE SCALE GENOMIC DNA]</scope>
    <source>
        <strain evidence="2 3">EB</strain>
    </source>
</reference>